<accession>A0A644WJ06</accession>
<feature type="domain" description="Spermatogenesis-associated protein 20-like TRX" evidence="1">
    <location>
        <begin position="6"/>
        <end position="140"/>
    </location>
</feature>
<dbReference type="InterPro" id="IPR024705">
    <property type="entry name" value="Ssp411"/>
</dbReference>
<dbReference type="PANTHER" id="PTHR42899:SF1">
    <property type="entry name" value="SPERMATOGENESIS-ASSOCIATED PROTEIN 20"/>
    <property type="match status" value="1"/>
</dbReference>
<dbReference type="PIRSF" id="PIRSF006402">
    <property type="entry name" value="UCP006402_thioredoxin"/>
    <property type="match status" value="1"/>
</dbReference>
<proteinExistence type="predicted"/>
<evidence type="ECO:0000313" key="2">
    <source>
        <dbReference type="EMBL" id="MPM03846.1"/>
    </source>
</evidence>
<sequence length="578" mass="66456">MFCEKGINWHFSLTPELLKKNEVEDKLIFLHIGYVSNINIRESSVALFSDPDVQKILNENFLCIIEDKEDKPESFLLALDLLFLNQDFSYGPMNMFIMPDRRPIVAFSECNPRNFVNIANSLLAAKREKRDKLEELSETLTITALNTGVITNKQSEIPIDRNLLDRYVESWFDSMFNKGFIYKIKPYTPNPSGLYTVIEYLAGNTRSKYFSKMEEILDHLHYSSLFDPIEGGFFRQAADYSCTVPFYEKTLEENSRFLLLYSAAYKLYGKESYRETAEKVFKFIITSLSLSQGGYVNSTTILEPIDKADYYSFSLNELSILFPGNYQEIAENLGISITTEKKRKQIPVRTPDLYQKLTDEHFKLLIARRKEHKGYYRDTRVITASNASAIAAMATASRYLGNPVMYQRALVLFEHIVYHNTDPVNGKLFRYTCGSEAYLPGYLSDYAYFIEASLELHKTLHKEEYLSVAKRYTDLVMTLFYKPENGMFSKSELGLNQETFPFKRESNTDIVRPSANSIMAGNLISMYELTDNSSFLDAAKKQISNIAPNLLSSGPLLSSWAHKILKLIYLDSIKPEED</sequence>
<dbReference type="InterPro" id="IPR012341">
    <property type="entry name" value="6hp_glycosidase-like_sf"/>
</dbReference>
<dbReference type="Gene3D" id="1.50.10.10">
    <property type="match status" value="2"/>
</dbReference>
<dbReference type="Gene3D" id="3.40.30.10">
    <property type="entry name" value="Glutaredoxin"/>
    <property type="match status" value="1"/>
</dbReference>
<name>A0A644WJ06_9ZZZZ</name>
<gene>
    <name evidence="2" type="ORF">SDC9_50113</name>
</gene>
<dbReference type="InterPro" id="IPR004879">
    <property type="entry name" value="Ssp411-like_TRX"/>
</dbReference>
<evidence type="ECO:0000259" key="1">
    <source>
        <dbReference type="Pfam" id="PF03190"/>
    </source>
</evidence>
<dbReference type="PANTHER" id="PTHR42899">
    <property type="entry name" value="SPERMATOGENESIS-ASSOCIATED PROTEIN 20"/>
    <property type="match status" value="1"/>
</dbReference>
<dbReference type="Pfam" id="PF03190">
    <property type="entry name" value="Thioredox_DsbH"/>
    <property type="match status" value="1"/>
</dbReference>
<dbReference type="GO" id="GO:0005975">
    <property type="term" value="P:carbohydrate metabolic process"/>
    <property type="evidence" value="ECO:0007669"/>
    <property type="project" value="InterPro"/>
</dbReference>
<dbReference type="AlphaFoldDB" id="A0A644WJ06"/>
<dbReference type="EMBL" id="VSSQ01000986">
    <property type="protein sequence ID" value="MPM03846.1"/>
    <property type="molecule type" value="Genomic_DNA"/>
</dbReference>
<organism evidence="2">
    <name type="scientific">bioreactor metagenome</name>
    <dbReference type="NCBI Taxonomy" id="1076179"/>
    <lineage>
        <taxon>unclassified sequences</taxon>
        <taxon>metagenomes</taxon>
        <taxon>ecological metagenomes</taxon>
    </lineage>
</organism>
<reference evidence="2" key="1">
    <citation type="submission" date="2019-08" db="EMBL/GenBank/DDBJ databases">
        <authorList>
            <person name="Kucharzyk K."/>
            <person name="Murdoch R.W."/>
            <person name="Higgins S."/>
            <person name="Loffler F."/>
        </authorList>
    </citation>
    <scope>NUCLEOTIDE SEQUENCE</scope>
</reference>
<dbReference type="InterPro" id="IPR008928">
    <property type="entry name" value="6-hairpin_glycosidase_sf"/>
</dbReference>
<protein>
    <recommendedName>
        <fullName evidence="1">Spermatogenesis-associated protein 20-like TRX domain-containing protein</fullName>
    </recommendedName>
</protein>
<comment type="caution">
    <text evidence="2">The sequence shown here is derived from an EMBL/GenBank/DDBJ whole genome shotgun (WGS) entry which is preliminary data.</text>
</comment>
<dbReference type="SUPFAM" id="SSF48208">
    <property type="entry name" value="Six-hairpin glycosidases"/>
    <property type="match status" value="1"/>
</dbReference>